<evidence type="ECO:0000313" key="3">
    <source>
        <dbReference type="EMBL" id="KAK4209157.1"/>
    </source>
</evidence>
<dbReference type="AlphaFoldDB" id="A0AAN6Y4C6"/>
<accession>A0AAN6Y4C6</accession>
<reference evidence="3" key="2">
    <citation type="submission" date="2023-05" db="EMBL/GenBank/DDBJ databases">
        <authorList>
            <consortium name="Lawrence Berkeley National Laboratory"/>
            <person name="Steindorff A."/>
            <person name="Hensen N."/>
            <person name="Bonometti L."/>
            <person name="Westerberg I."/>
            <person name="Brannstrom I.O."/>
            <person name="Guillou S."/>
            <person name="Cros-Aarteil S."/>
            <person name="Calhoun S."/>
            <person name="Haridas S."/>
            <person name="Kuo A."/>
            <person name="Mondo S."/>
            <person name="Pangilinan J."/>
            <person name="Riley R."/>
            <person name="Labutti K."/>
            <person name="Andreopoulos B."/>
            <person name="Lipzen A."/>
            <person name="Chen C."/>
            <person name="Yanf M."/>
            <person name="Daum C."/>
            <person name="Ng V."/>
            <person name="Clum A."/>
            <person name="Ohm R."/>
            <person name="Martin F."/>
            <person name="Silar P."/>
            <person name="Natvig D."/>
            <person name="Lalanne C."/>
            <person name="Gautier V."/>
            <person name="Ament-Velasquez S.L."/>
            <person name="Kruys A."/>
            <person name="Hutchinson M.I."/>
            <person name="Powell A.J."/>
            <person name="Barry K."/>
            <person name="Miller A.N."/>
            <person name="Grigoriev I.V."/>
            <person name="Debuchy R."/>
            <person name="Gladieux P."/>
            <person name="Thoren M.H."/>
            <person name="Johannesson H."/>
        </authorList>
    </citation>
    <scope>NUCLEOTIDE SEQUENCE</scope>
    <source>
        <strain evidence="3">PSN293</strain>
    </source>
</reference>
<dbReference type="EMBL" id="MU858214">
    <property type="protein sequence ID" value="KAK4209157.1"/>
    <property type="molecule type" value="Genomic_DNA"/>
</dbReference>
<dbReference type="SMART" id="SM00974">
    <property type="entry name" value="T5orf172"/>
    <property type="match status" value="1"/>
</dbReference>
<proteinExistence type="predicted"/>
<evidence type="ECO:0000256" key="1">
    <source>
        <dbReference type="SAM" id="MobiDB-lite"/>
    </source>
</evidence>
<name>A0AAN6Y4C6_9PEZI</name>
<evidence type="ECO:0000313" key="4">
    <source>
        <dbReference type="Proteomes" id="UP001301769"/>
    </source>
</evidence>
<evidence type="ECO:0000259" key="2">
    <source>
        <dbReference type="SMART" id="SM00974"/>
    </source>
</evidence>
<organism evidence="3 4">
    <name type="scientific">Rhypophila decipiens</name>
    <dbReference type="NCBI Taxonomy" id="261697"/>
    <lineage>
        <taxon>Eukaryota</taxon>
        <taxon>Fungi</taxon>
        <taxon>Dikarya</taxon>
        <taxon>Ascomycota</taxon>
        <taxon>Pezizomycotina</taxon>
        <taxon>Sordariomycetes</taxon>
        <taxon>Sordariomycetidae</taxon>
        <taxon>Sordariales</taxon>
        <taxon>Naviculisporaceae</taxon>
        <taxon>Rhypophila</taxon>
    </lineage>
</organism>
<feature type="domain" description="Bacteriophage T5 Orf172 DNA-binding" evidence="2">
    <location>
        <begin position="279"/>
        <end position="386"/>
    </location>
</feature>
<dbReference type="PANTHER" id="PTHR28094:SF2">
    <property type="entry name" value="BACTERIOPHAGE T5 ORF172 DNA-BINDING DOMAIN-CONTAINING PROTEIN"/>
    <property type="match status" value="1"/>
</dbReference>
<sequence>MSAFANTPELKIDRSDSKNPATTCRGITTSGRPCRNAIRNAGQQAPITKRTKLRVDDPADEALYCWQHKDQASISAHSSPGPRMGHTPILEERTSIDTLAERLGLIDIEDGPQKRPKPQRHNAGGVATHPRPKKKRQKQSSLWCCFALCSDSSYVDPPPRPKPTPIQGQISASMPAGLQGNRKEKQDYEDPFVQSDVKTLEFLRLVEDVPPDTAALLLAELAKPISENDEPGYIYIFRLEPERLASTPSADASTPLRTPNDLLAPGGSRGGKQVVASQSQGTYLLKVGRANNVQRRLNEWKRQCDHEISLVRYYPYVSSRDPDATPRKMPHSHKVERLIHIQLTGLNMRVTDREKCKNCGREHREWFEVKADRDSVADFDRIVRKWSDWNEAEGHKLT</sequence>
<dbReference type="PANTHER" id="PTHR28094">
    <property type="entry name" value="MEIOTICALLY UP-REGULATED GENE 113 PROTEIN"/>
    <property type="match status" value="1"/>
</dbReference>
<dbReference type="Pfam" id="PF10544">
    <property type="entry name" value="T5orf172"/>
    <property type="match status" value="1"/>
</dbReference>
<dbReference type="InterPro" id="IPR018306">
    <property type="entry name" value="Phage_T5_Orf172_DNA-bd"/>
</dbReference>
<feature type="region of interest" description="Disordered" evidence="1">
    <location>
        <begin position="1"/>
        <end position="21"/>
    </location>
</feature>
<keyword evidence="4" id="KW-1185">Reference proteome</keyword>
<dbReference type="InterPro" id="IPR053006">
    <property type="entry name" value="Meiosis_regulatory"/>
</dbReference>
<protein>
    <submittedName>
        <fullName evidence="3">DUF1766-domain-containing protein</fullName>
    </submittedName>
</protein>
<feature type="region of interest" description="Disordered" evidence="1">
    <location>
        <begin position="107"/>
        <end position="136"/>
    </location>
</feature>
<dbReference type="Proteomes" id="UP001301769">
    <property type="component" value="Unassembled WGS sequence"/>
</dbReference>
<reference evidence="3" key="1">
    <citation type="journal article" date="2023" name="Mol. Phylogenet. Evol.">
        <title>Genome-scale phylogeny and comparative genomics of the fungal order Sordariales.</title>
        <authorList>
            <person name="Hensen N."/>
            <person name="Bonometti L."/>
            <person name="Westerberg I."/>
            <person name="Brannstrom I.O."/>
            <person name="Guillou S."/>
            <person name="Cros-Aarteil S."/>
            <person name="Calhoun S."/>
            <person name="Haridas S."/>
            <person name="Kuo A."/>
            <person name="Mondo S."/>
            <person name="Pangilinan J."/>
            <person name="Riley R."/>
            <person name="LaButti K."/>
            <person name="Andreopoulos B."/>
            <person name="Lipzen A."/>
            <person name="Chen C."/>
            <person name="Yan M."/>
            <person name="Daum C."/>
            <person name="Ng V."/>
            <person name="Clum A."/>
            <person name="Steindorff A."/>
            <person name="Ohm R.A."/>
            <person name="Martin F."/>
            <person name="Silar P."/>
            <person name="Natvig D.O."/>
            <person name="Lalanne C."/>
            <person name="Gautier V."/>
            <person name="Ament-Velasquez S.L."/>
            <person name="Kruys A."/>
            <person name="Hutchinson M.I."/>
            <person name="Powell A.J."/>
            <person name="Barry K."/>
            <person name="Miller A.N."/>
            <person name="Grigoriev I.V."/>
            <person name="Debuchy R."/>
            <person name="Gladieux P."/>
            <person name="Hiltunen Thoren M."/>
            <person name="Johannesson H."/>
        </authorList>
    </citation>
    <scope>NUCLEOTIDE SEQUENCE</scope>
    <source>
        <strain evidence="3">PSN293</strain>
    </source>
</reference>
<gene>
    <name evidence="3" type="ORF">QBC37DRAFT_295146</name>
</gene>
<comment type="caution">
    <text evidence="3">The sequence shown here is derived from an EMBL/GenBank/DDBJ whole genome shotgun (WGS) entry which is preliminary data.</text>
</comment>